<dbReference type="EMBL" id="VJVZ01000001">
    <property type="protein sequence ID" value="TRW27097.1"/>
    <property type="molecule type" value="Genomic_DNA"/>
</dbReference>
<feature type="transmembrane region" description="Helical" evidence="1">
    <location>
        <begin position="110"/>
        <end position="132"/>
    </location>
</feature>
<protein>
    <submittedName>
        <fullName evidence="3">S1 family peptidase</fullName>
    </submittedName>
</protein>
<keyword evidence="1" id="KW-1133">Transmembrane helix</keyword>
<organism evidence="3 4">
    <name type="scientific">Flavobacterium zepuense</name>
    <dbReference type="NCBI Taxonomy" id="2593302"/>
    <lineage>
        <taxon>Bacteria</taxon>
        <taxon>Pseudomonadati</taxon>
        <taxon>Bacteroidota</taxon>
        <taxon>Flavobacteriia</taxon>
        <taxon>Flavobacteriales</taxon>
        <taxon>Flavobacteriaceae</taxon>
        <taxon>Flavobacterium</taxon>
    </lineage>
</organism>
<keyword evidence="4" id="KW-1185">Reference proteome</keyword>
<dbReference type="InterPro" id="IPR009003">
    <property type="entry name" value="Peptidase_S1_PA"/>
</dbReference>
<dbReference type="Gene3D" id="2.40.10.120">
    <property type="match status" value="1"/>
</dbReference>
<evidence type="ECO:0000259" key="2">
    <source>
        <dbReference type="Pfam" id="PF00089"/>
    </source>
</evidence>
<reference evidence="3 4" key="1">
    <citation type="submission" date="2019-07" db="EMBL/GenBank/DDBJ databases">
        <title>Flavobacterium sp. nov., isolated from glacier ice.</title>
        <authorList>
            <person name="Liu Q."/>
            <person name="Xin Y.-H."/>
        </authorList>
    </citation>
    <scope>NUCLEOTIDE SEQUENCE [LARGE SCALE GENOMIC DNA]</scope>
    <source>
        <strain evidence="3 4">ZT4R6</strain>
    </source>
</reference>
<dbReference type="OrthoDB" id="1326017at2"/>
<dbReference type="GO" id="GO:0006508">
    <property type="term" value="P:proteolysis"/>
    <property type="evidence" value="ECO:0007669"/>
    <property type="project" value="InterPro"/>
</dbReference>
<comment type="caution">
    <text evidence="3">The sequence shown here is derived from an EMBL/GenBank/DDBJ whole genome shotgun (WGS) entry which is preliminary data.</text>
</comment>
<sequence>MSGTLEKGIGIAIMLFILSMISERVVTWIKIYFGKQGRRLWFLFNNDKKNLREVNSKEDEKSMEVRVLGLNICISIFIAIGANANFFAIFKASDPFMAVGWENQQWDFSLNGLGFVFYTLIGCALTGLFISLGSKFWHDMLDLLFYTKNLREKLSQKQTYEASSTDELDEYLALDGSELAQLAVDQNGSYLKVKFPNINFLTDSVAIIDSQRKNVVAIYLIDSNVTNLPAHVPVKLPSGKVHQVETEIITDVGIGKPSAGLDGSVAKKSAPGYQGSACCVATDASGFTYLVTNCHVLTEGDLKSPQDETGNEDVLYNQKDTGDWSFGSMDKRGDFALVKLKNPDQFINANEPQSYGGRLKKITTADHFKEVNIAGRVTTGKGYIIENVKNDVGIMYNYGNSLKFNEAILVGNISDRKKCRPASEQGDSGGAVYDNDQNLIGIITGLIEGKFSIVIPLHQFVSDNTLNIY</sequence>
<proteinExistence type="predicted"/>
<evidence type="ECO:0000313" key="3">
    <source>
        <dbReference type="EMBL" id="TRW27097.1"/>
    </source>
</evidence>
<dbReference type="Pfam" id="PF00089">
    <property type="entry name" value="Trypsin"/>
    <property type="match status" value="1"/>
</dbReference>
<feature type="transmembrane region" description="Helical" evidence="1">
    <location>
        <begin position="67"/>
        <end position="90"/>
    </location>
</feature>
<evidence type="ECO:0000256" key="1">
    <source>
        <dbReference type="SAM" id="Phobius"/>
    </source>
</evidence>
<dbReference type="Proteomes" id="UP000320643">
    <property type="component" value="Unassembled WGS sequence"/>
</dbReference>
<name>A0A552V9E7_9FLAO</name>
<dbReference type="GO" id="GO:0004252">
    <property type="term" value="F:serine-type endopeptidase activity"/>
    <property type="evidence" value="ECO:0007669"/>
    <property type="project" value="InterPro"/>
</dbReference>
<evidence type="ECO:0000313" key="4">
    <source>
        <dbReference type="Proteomes" id="UP000320643"/>
    </source>
</evidence>
<dbReference type="RefSeq" id="WP_143371323.1">
    <property type="nucleotide sequence ID" value="NZ_VJVZ01000001.1"/>
</dbReference>
<dbReference type="AlphaFoldDB" id="A0A552V9E7"/>
<keyword evidence="1" id="KW-0812">Transmembrane</keyword>
<keyword evidence="1" id="KW-0472">Membrane</keyword>
<feature type="transmembrane region" description="Helical" evidence="1">
    <location>
        <begin position="12"/>
        <end position="33"/>
    </location>
</feature>
<dbReference type="InterPro" id="IPR001254">
    <property type="entry name" value="Trypsin_dom"/>
</dbReference>
<gene>
    <name evidence="3" type="ORF">FMM05_00150</name>
</gene>
<accession>A0A552V9E7</accession>
<dbReference type="SUPFAM" id="SSF50494">
    <property type="entry name" value="Trypsin-like serine proteases"/>
    <property type="match status" value="1"/>
</dbReference>
<feature type="domain" description="Peptidase S1" evidence="2">
    <location>
        <begin position="289"/>
        <end position="446"/>
    </location>
</feature>